<dbReference type="HOGENOM" id="CLU_3210679_0_0_2"/>
<name>S6D982_9EURY</name>
<accession>S6D982</accession>
<evidence type="ECO:0000256" key="1">
    <source>
        <dbReference type="SAM" id="MobiDB-lite"/>
    </source>
</evidence>
<feature type="region of interest" description="Disordered" evidence="1">
    <location>
        <begin position="17"/>
        <end position="44"/>
    </location>
</feature>
<organism evidence="2 3">
    <name type="scientific">Halorhabdus tiamatea SARL4B</name>
    <dbReference type="NCBI Taxonomy" id="1033806"/>
    <lineage>
        <taxon>Archaea</taxon>
        <taxon>Methanobacteriati</taxon>
        <taxon>Methanobacteriota</taxon>
        <taxon>Stenosarchaea group</taxon>
        <taxon>Halobacteria</taxon>
        <taxon>Halobacteriales</taxon>
        <taxon>Haloarculaceae</taxon>
        <taxon>Halorhabdus</taxon>
    </lineage>
</organism>
<dbReference type="EMBL" id="HF571520">
    <property type="protein sequence ID" value="CCQ34756.1"/>
    <property type="molecule type" value="Genomic_DNA"/>
</dbReference>
<gene>
    <name evidence="2" type="ORF">HTIA_2651</name>
</gene>
<protein>
    <submittedName>
        <fullName evidence="2">Uncharacterized protein</fullName>
    </submittedName>
</protein>
<dbReference type="Proteomes" id="UP000015381">
    <property type="component" value="Chromosome I"/>
</dbReference>
<proteinExistence type="predicted"/>
<feature type="compositionally biased region" description="Low complexity" evidence="1">
    <location>
        <begin position="28"/>
        <end position="44"/>
    </location>
</feature>
<sequence>MWAKSGSIGMLWCTDGQWHKSTSAGNPSGSRSDSDSQASVPIEA</sequence>
<reference evidence="2 3" key="1">
    <citation type="journal article" date="2014" name="Environ. Microbiol.">
        <title>Halorhabdus tiamatea: proteogenomics and glycosidase activity measurements identify the first cultivated euryarchaeon from a deep-sea anoxic brine lake as potential polysaccharide degrader.</title>
        <authorList>
            <person name="Werner J."/>
            <person name="Ferrer M."/>
            <person name="Michel G."/>
            <person name="Mann A.J."/>
            <person name="Huang S."/>
            <person name="Juarez S."/>
            <person name="Ciordia S."/>
            <person name="Albar J.P."/>
            <person name="Alcaide M."/>
            <person name="La Cono V."/>
            <person name="Yakimov M.M."/>
            <person name="Antunes A."/>
            <person name="Taborda M."/>
            <person name="Da Costa M.S."/>
            <person name="Amann R.I."/>
            <person name="Gloeckner F.O."/>
            <person name="Golyshina O.V."/>
            <person name="Golyshin P.N."/>
            <person name="Teeling H."/>
        </authorList>
    </citation>
    <scope>NUCLEOTIDE SEQUENCE [LARGE SCALE GENOMIC DNA]</scope>
    <source>
        <strain evidence="3">SARL4B</strain>
    </source>
</reference>
<dbReference type="AlphaFoldDB" id="S6D982"/>
<evidence type="ECO:0000313" key="3">
    <source>
        <dbReference type="Proteomes" id="UP000015381"/>
    </source>
</evidence>
<dbReference type="KEGG" id="hti:HTIA_2651"/>
<keyword evidence="3" id="KW-1185">Reference proteome</keyword>
<evidence type="ECO:0000313" key="2">
    <source>
        <dbReference type="EMBL" id="CCQ34756.1"/>
    </source>
</evidence>